<keyword evidence="2" id="KW-1185">Reference proteome</keyword>
<dbReference type="EMBL" id="CAJVPJ010003273">
    <property type="protein sequence ID" value="CAG8637847.1"/>
    <property type="molecule type" value="Genomic_DNA"/>
</dbReference>
<evidence type="ECO:0000313" key="1">
    <source>
        <dbReference type="EMBL" id="CAG8637847.1"/>
    </source>
</evidence>
<proteinExistence type="predicted"/>
<dbReference type="Proteomes" id="UP000789572">
    <property type="component" value="Unassembled WGS sequence"/>
</dbReference>
<sequence>DYVLLWLEQFIRGREMDDCLSESIPKRTCYISEHAPTLCGITFPPIDSIVYEAEAGNGYGS</sequence>
<accession>A0A9N9GY08</accession>
<name>A0A9N9GY08_9GLOM</name>
<evidence type="ECO:0000313" key="2">
    <source>
        <dbReference type="Proteomes" id="UP000789572"/>
    </source>
</evidence>
<protein>
    <submittedName>
        <fullName evidence="1">8266_t:CDS:1</fullName>
    </submittedName>
</protein>
<reference evidence="1" key="1">
    <citation type="submission" date="2021-06" db="EMBL/GenBank/DDBJ databases">
        <authorList>
            <person name="Kallberg Y."/>
            <person name="Tangrot J."/>
            <person name="Rosling A."/>
        </authorList>
    </citation>
    <scope>NUCLEOTIDE SEQUENCE</scope>
    <source>
        <strain evidence="1">IA702</strain>
    </source>
</reference>
<comment type="caution">
    <text evidence="1">The sequence shown here is derived from an EMBL/GenBank/DDBJ whole genome shotgun (WGS) entry which is preliminary data.</text>
</comment>
<feature type="non-terminal residue" evidence="1">
    <location>
        <position position="61"/>
    </location>
</feature>
<dbReference type="AlphaFoldDB" id="A0A9N9GY08"/>
<gene>
    <name evidence="1" type="ORF">POCULU_LOCUS9255</name>
</gene>
<organism evidence="1 2">
    <name type="scientific">Paraglomus occultum</name>
    <dbReference type="NCBI Taxonomy" id="144539"/>
    <lineage>
        <taxon>Eukaryota</taxon>
        <taxon>Fungi</taxon>
        <taxon>Fungi incertae sedis</taxon>
        <taxon>Mucoromycota</taxon>
        <taxon>Glomeromycotina</taxon>
        <taxon>Glomeromycetes</taxon>
        <taxon>Paraglomerales</taxon>
        <taxon>Paraglomeraceae</taxon>
        <taxon>Paraglomus</taxon>
    </lineage>
</organism>